<dbReference type="PANTHER" id="PTHR42879:SF2">
    <property type="entry name" value="3-OXOACYL-[ACYL-CARRIER-PROTEIN] REDUCTASE FABG"/>
    <property type="match status" value="1"/>
</dbReference>
<keyword evidence="7 14" id="KW-0560">Oxidoreductase</keyword>
<dbReference type="GO" id="GO:0004316">
    <property type="term" value="F:3-oxoacyl-[acyl-carrier-protein] reductase (NADPH) activity"/>
    <property type="evidence" value="ECO:0007669"/>
    <property type="project" value="UniProtKB-UniRule"/>
</dbReference>
<evidence type="ECO:0000256" key="4">
    <source>
        <dbReference type="ARBA" id="ARBA00022516"/>
    </source>
</evidence>
<dbReference type="InterPro" id="IPR002347">
    <property type="entry name" value="SDR_fam"/>
</dbReference>
<comment type="similarity">
    <text evidence="3 14">Belongs to the short-chain dehydrogenases/reductases (SDR) family.</text>
</comment>
<keyword evidence="4 14" id="KW-0444">Lipid biosynthesis</keyword>
<keyword evidence="6 13" id="KW-0521">NADP</keyword>
<feature type="binding site" evidence="13">
    <location>
        <begin position="155"/>
        <end position="159"/>
    </location>
    <ligand>
        <name>NADP(+)</name>
        <dbReference type="ChEBI" id="CHEBI:58349"/>
    </ligand>
</feature>
<comment type="pathway">
    <text evidence="2 14">Lipid metabolism; fatty acid biosynthesis.</text>
</comment>
<dbReference type="InterPro" id="IPR057326">
    <property type="entry name" value="KR_dom"/>
</dbReference>
<dbReference type="eggNOG" id="COG1028">
    <property type="taxonomic scope" value="Bacteria"/>
</dbReference>
<dbReference type="STRING" id="1297617.IB211_02321c"/>
<evidence type="ECO:0000256" key="1">
    <source>
        <dbReference type="ARBA" id="ARBA00002607"/>
    </source>
</evidence>
<dbReference type="SMART" id="SM00822">
    <property type="entry name" value="PKS_KR"/>
    <property type="match status" value="1"/>
</dbReference>
<dbReference type="NCBIfam" id="TIGR01830">
    <property type="entry name" value="3oxo_ACP_reduc"/>
    <property type="match status" value="1"/>
</dbReference>
<comment type="catalytic activity">
    <reaction evidence="11 14">
        <text>a (3R)-hydroxyacyl-[ACP] + NADP(+) = a 3-oxoacyl-[ACP] + NADPH + H(+)</text>
        <dbReference type="Rhea" id="RHEA:17397"/>
        <dbReference type="Rhea" id="RHEA-COMP:9916"/>
        <dbReference type="Rhea" id="RHEA-COMP:9945"/>
        <dbReference type="ChEBI" id="CHEBI:15378"/>
        <dbReference type="ChEBI" id="CHEBI:57783"/>
        <dbReference type="ChEBI" id="CHEBI:58349"/>
        <dbReference type="ChEBI" id="CHEBI:78776"/>
        <dbReference type="ChEBI" id="CHEBI:78827"/>
        <dbReference type="EC" id="1.1.1.100"/>
    </reaction>
</comment>
<dbReference type="Proteomes" id="UP000064844">
    <property type="component" value="Chromosome"/>
</dbReference>
<keyword evidence="5 14" id="KW-0276">Fatty acid metabolism</keyword>
<evidence type="ECO:0000256" key="9">
    <source>
        <dbReference type="ARBA" id="ARBA00023160"/>
    </source>
</evidence>
<dbReference type="CDD" id="cd05333">
    <property type="entry name" value="BKR_SDR_c"/>
    <property type="match status" value="1"/>
</dbReference>
<dbReference type="InterPro" id="IPR050259">
    <property type="entry name" value="SDR"/>
</dbReference>
<dbReference type="PROSITE" id="PS00061">
    <property type="entry name" value="ADH_SHORT"/>
    <property type="match status" value="1"/>
</dbReference>
<feature type="active site" description="Proton acceptor" evidence="12">
    <location>
        <position position="155"/>
    </location>
</feature>
<dbReference type="InterPro" id="IPR020904">
    <property type="entry name" value="Sc_DH/Rdtase_CS"/>
</dbReference>
<reference evidence="16 17" key="1">
    <citation type="journal article" date="2015" name="Nat. Commun.">
        <title>Production of butyrate from lysine and the Amadori product fructoselysine by a human gut commensal.</title>
        <authorList>
            <person name="Bui T.P."/>
            <person name="Ritari J."/>
            <person name="Boeren S."/>
            <person name="de Waard P."/>
            <person name="Plugge C.M."/>
            <person name="de Vos W.M."/>
        </authorList>
    </citation>
    <scope>NUCLEOTIDE SEQUENCE [LARGE SCALE GENOMIC DNA]</scope>
    <source>
        <strain evidence="16 17">AF211</strain>
    </source>
</reference>
<feature type="binding site" evidence="13">
    <location>
        <position position="188"/>
    </location>
    <ligand>
        <name>NADP(+)</name>
        <dbReference type="ChEBI" id="CHEBI:58349"/>
    </ligand>
</feature>
<evidence type="ECO:0000313" key="16">
    <source>
        <dbReference type="EMBL" id="ALP94712.1"/>
    </source>
</evidence>
<evidence type="ECO:0000256" key="11">
    <source>
        <dbReference type="ARBA" id="ARBA00048508"/>
    </source>
</evidence>
<dbReference type="EC" id="1.1.1.100" evidence="14"/>
<dbReference type="UniPathway" id="UPA00094"/>
<dbReference type="PRINTS" id="PR00081">
    <property type="entry name" value="GDHRDH"/>
</dbReference>
<dbReference type="Gene3D" id="3.40.50.720">
    <property type="entry name" value="NAD(P)-binding Rossmann-like Domain"/>
    <property type="match status" value="1"/>
</dbReference>
<evidence type="ECO:0000256" key="10">
    <source>
        <dbReference type="ARBA" id="ARBA00023221"/>
    </source>
</evidence>
<dbReference type="KEGG" id="ibu:IB211_02321c"/>
<evidence type="ECO:0000256" key="12">
    <source>
        <dbReference type="PIRSR" id="PIRSR611284-1"/>
    </source>
</evidence>
<accession>A0A0S2W5T1</accession>
<keyword evidence="17" id="KW-1185">Reference proteome</keyword>
<reference evidence="17" key="2">
    <citation type="submission" date="2015-04" db="EMBL/GenBank/DDBJ databases">
        <title>A butyrogenic pathway from the amino acid lysine in a human gut commensal.</title>
        <authorList>
            <person name="de Vos W.M."/>
            <person name="Bui N.T.P."/>
            <person name="Plugge C.M."/>
            <person name="Ritari J."/>
        </authorList>
    </citation>
    <scope>NUCLEOTIDE SEQUENCE [LARGE SCALE GENOMIC DNA]</scope>
    <source>
        <strain evidence="17">AF211</strain>
    </source>
</reference>
<dbReference type="PATRIC" id="fig|1297617.4.peg.2394"/>
<dbReference type="PANTHER" id="PTHR42879">
    <property type="entry name" value="3-OXOACYL-(ACYL-CARRIER-PROTEIN) REDUCTASE"/>
    <property type="match status" value="1"/>
</dbReference>
<feature type="binding site" evidence="13">
    <location>
        <position position="90"/>
    </location>
    <ligand>
        <name>NADP(+)</name>
        <dbReference type="ChEBI" id="CHEBI:58349"/>
    </ligand>
</feature>
<dbReference type="FunFam" id="3.40.50.720:FF:000037">
    <property type="entry name" value="3-oxoacyl-[acyl-carrier-protein] reductase FabG"/>
    <property type="match status" value="1"/>
</dbReference>
<keyword evidence="8 14" id="KW-0443">Lipid metabolism</keyword>
<feature type="binding site" evidence="13">
    <location>
        <begin position="12"/>
        <end position="15"/>
    </location>
    <ligand>
        <name>NADP(+)</name>
        <dbReference type="ChEBI" id="CHEBI:58349"/>
    </ligand>
</feature>
<evidence type="ECO:0000256" key="8">
    <source>
        <dbReference type="ARBA" id="ARBA00023098"/>
    </source>
</evidence>
<dbReference type="GO" id="GO:0008202">
    <property type="term" value="P:steroid metabolic process"/>
    <property type="evidence" value="ECO:0007669"/>
    <property type="project" value="UniProtKB-KW"/>
</dbReference>
<dbReference type="NCBIfam" id="NF009466">
    <property type="entry name" value="PRK12826.1-2"/>
    <property type="match status" value="1"/>
</dbReference>
<dbReference type="GO" id="GO:0006633">
    <property type="term" value="P:fatty acid biosynthetic process"/>
    <property type="evidence" value="ECO:0007669"/>
    <property type="project" value="UniProtKB-UniPathway"/>
</dbReference>
<dbReference type="InterPro" id="IPR036291">
    <property type="entry name" value="NAD(P)-bd_dom_sf"/>
</dbReference>
<evidence type="ECO:0000256" key="5">
    <source>
        <dbReference type="ARBA" id="ARBA00022832"/>
    </source>
</evidence>
<evidence type="ECO:0000256" key="13">
    <source>
        <dbReference type="PIRSR" id="PIRSR611284-2"/>
    </source>
</evidence>
<evidence type="ECO:0000256" key="14">
    <source>
        <dbReference type="RuleBase" id="RU366074"/>
    </source>
</evidence>
<dbReference type="GO" id="GO:0051287">
    <property type="term" value="F:NAD binding"/>
    <property type="evidence" value="ECO:0007669"/>
    <property type="project" value="UniProtKB-UniRule"/>
</dbReference>
<feature type="domain" description="Ketoreductase" evidence="15">
    <location>
        <begin position="6"/>
        <end position="186"/>
    </location>
</feature>
<dbReference type="InterPro" id="IPR011284">
    <property type="entry name" value="3oxo_ACP_reduc"/>
</dbReference>
<organism evidence="16 17">
    <name type="scientific">Intestinimonas butyriciproducens</name>
    <dbReference type="NCBI Taxonomy" id="1297617"/>
    <lineage>
        <taxon>Bacteria</taxon>
        <taxon>Bacillati</taxon>
        <taxon>Bacillota</taxon>
        <taxon>Clostridia</taxon>
        <taxon>Eubacteriales</taxon>
        <taxon>Intestinimonas</taxon>
    </lineage>
</organism>
<comment type="function">
    <text evidence="1 14">Catalyzes the NADPH-dependent reduction of beta-ketoacyl-ACP substrates to beta-hydroxyacyl-ACP products, the first reductive step in the elongation cycle of fatty acid biosynthesis.</text>
</comment>
<dbReference type="SUPFAM" id="SSF51735">
    <property type="entry name" value="NAD(P)-binding Rossmann-fold domains"/>
    <property type="match status" value="1"/>
</dbReference>
<gene>
    <name evidence="16" type="ORF">IB211_02321c</name>
</gene>
<dbReference type="PRINTS" id="PR00080">
    <property type="entry name" value="SDRFAMILY"/>
</dbReference>
<dbReference type="EMBL" id="CP011307">
    <property type="protein sequence ID" value="ALP94712.1"/>
    <property type="molecule type" value="Genomic_DNA"/>
</dbReference>
<evidence type="ECO:0000256" key="3">
    <source>
        <dbReference type="ARBA" id="ARBA00006484"/>
    </source>
</evidence>
<keyword evidence="9 14" id="KW-0275">Fatty acid biosynthesis</keyword>
<name>A0A0S2W5T1_9FIRM</name>
<evidence type="ECO:0000256" key="2">
    <source>
        <dbReference type="ARBA" id="ARBA00005194"/>
    </source>
</evidence>
<dbReference type="NCBIfam" id="NF005559">
    <property type="entry name" value="PRK07231.1"/>
    <property type="match status" value="1"/>
</dbReference>
<evidence type="ECO:0000259" key="15">
    <source>
        <dbReference type="SMART" id="SM00822"/>
    </source>
</evidence>
<comment type="subunit">
    <text evidence="14">Homotetramer.</text>
</comment>
<dbReference type="RefSeq" id="WP_058118101.1">
    <property type="nucleotide sequence ID" value="NZ_CP011307.1"/>
</dbReference>
<proteinExistence type="inferred from homology"/>
<dbReference type="Pfam" id="PF13561">
    <property type="entry name" value="adh_short_C2"/>
    <property type="match status" value="1"/>
</dbReference>
<dbReference type="AlphaFoldDB" id="A0A0S2W5T1"/>
<evidence type="ECO:0000256" key="6">
    <source>
        <dbReference type="ARBA" id="ARBA00022857"/>
    </source>
</evidence>
<evidence type="ECO:0000256" key="7">
    <source>
        <dbReference type="ARBA" id="ARBA00023002"/>
    </source>
</evidence>
<evidence type="ECO:0000313" key="17">
    <source>
        <dbReference type="Proteomes" id="UP000064844"/>
    </source>
</evidence>
<protein>
    <recommendedName>
        <fullName evidence="14">3-oxoacyl-[acyl-carrier-protein] reductase</fullName>
        <ecNumber evidence="14">1.1.1.100</ecNumber>
    </recommendedName>
</protein>
<keyword evidence="10" id="KW-0753">Steroid metabolism</keyword>
<sequence>MELKGKAALVTGGSRGIGRAVCLELARRGACVAVNYAGNAAAAEETVESCKAMGVDAFSVQADVADAAACDAMVKEVVSRFGRLDILVNNAGITRDGLMPMLKDADWDAVLDANLKGAFHCMRAAYRPMMKQKYGRVVNLSSIVGLRGNAGQANYAASKAGLIGLTKSMAKELAGRNVTVNAVAPGFIDTDMTAALPEKARESMLASIPMGRLGQGEDVAKAVAFFAGDGAGYVTGQVLCVDGGMAV</sequence>